<proteinExistence type="predicted"/>
<evidence type="ECO:0000256" key="20">
    <source>
        <dbReference type="SAM" id="Phobius"/>
    </source>
</evidence>
<dbReference type="InterPro" id="IPR050310">
    <property type="entry name" value="VPS10-sortilin"/>
</dbReference>
<evidence type="ECO:0000256" key="12">
    <source>
        <dbReference type="ARBA" id="ARBA00023180"/>
    </source>
</evidence>
<evidence type="ECO:0000256" key="4">
    <source>
        <dbReference type="ARBA" id="ARBA00022448"/>
    </source>
</evidence>
<dbReference type="InterPro" id="IPR015943">
    <property type="entry name" value="WD40/YVTN_repeat-like_dom_sf"/>
</dbReference>
<evidence type="ECO:0000256" key="14">
    <source>
        <dbReference type="ARBA" id="ARBA00031250"/>
    </source>
</evidence>
<dbReference type="InterPro" id="IPR031778">
    <property type="entry name" value="Sortilin_N"/>
</dbReference>
<evidence type="ECO:0000256" key="17">
    <source>
        <dbReference type="ARBA" id="ARBA00032705"/>
    </source>
</evidence>
<dbReference type="GO" id="GO:0005794">
    <property type="term" value="C:Golgi apparatus"/>
    <property type="evidence" value="ECO:0007669"/>
    <property type="project" value="UniProtKB-SubCell"/>
</dbReference>
<keyword evidence="4" id="KW-0813">Transport</keyword>
<evidence type="ECO:0000256" key="10">
    <source>
        <dbReference type="ARBA" id="ARBA00023136"/>
    </source>
</evidence>
<evidence type="ECO:0000256" key="3">
    <source>
        <dbReference type="ARBA" id="ARBA00015369"/>
    </source>
</evidence>
<dbReference type="GO" id="GO:0006896">
    <property type="term" value="P:Golgi to vacuole transport"/>
    <property type="evidence" value="ECO:0007669"/>
    <property type="project" value="TreeGrafter"/>
</dbReference>
<evidence type="ECO:0000256" key="13">
    <source>
        <dbReference type="ARBA" id="ARBA00025569"/>
    </source>
</evidence>
<keyword evidence="21" id="KW-0732">Signal</keyword>
<dbReference type="GO" id="GO:0006895">
    <property type="term" value="P:Golgi to endosome transport"/>
    <property type="evidence" value="ECO:0007669"/>
    <property type="project" value="TreeGrafter"/>
</dbReference>
<dbReference type="Gene3D" id="2.10.70.80">
    <property type="match status" value="2"/>
</dbReference>
<evidence type="ECO:0000256" key="18">
    <source>
        <dbReference type="ARBA" id="ARBA00032910"/>
    </source>
</evidence>
<feature type="compositionally biased region" description="Acidic residues" evidence="19">
    <location>
        <begin position="1499"/>
        <end position="1515"/>
    </location>
</feature>
<dbReference type="OrthoDB" id="443634at2759"/>
<dbReference type="Gene3D" id="2.130.10.10">
    <property type="entry name" value="YVTN repeat-like/Quinoprotein amine dehydrogenase"/>
    <property type="match status" value="3"/>
</dbReference>
<dbReference type="Gene3D" id="3.30.60.270">
    <property type="match status" value="2"/>
</dbReference>
<feature type="transmembrane region" description="Helical" evidence="20">
    <location>
        <begin position="1386"/>
        <end position="1407"/>
    </location>
</feature>
<dbReference type="GO" id="GO:0016020">
    <property type="term" value="C:membrane"/>
    <property type="evidence" value="ECO:0007669"/>
    <property type="project" value="InterPro"/>
</dbReference>
<dbReference type="InterPro" id="IPR006581">
    <property type="entry name" value="VPS10"/>
</dbReference>
<feature type="transmembrane region" description="Helical" evidence="20">
    <location>
        <begin position="1104"/>
        <end position="1121"/>
    </location>
</feature>
<evidence type="ECO:0000256" key="8">
    <source>
        <dbReference type="ARBA" id="ARBA00022989"/>
    </source>
</evidence>
<comment type="caution">
    <text evidence="23">The sequence shown here is derived from an EMBL/GenBank/DDBJ whole genome shotgun (WGS) entry which is preliminary data.</text>
</comment>
<evidence type="ECO:0000256" key="21">
    <source>
        <dbReference type="SAM" id="SignalP"/>
    </source>
</evidence>
<evidence type="ECO:0000256" key="15">
    <source>
        <dbReference type="ARBA" id="ARBA00031354"/>
    </source>
</evidence>
<feature type="domain" description="VPS10" evidence="22">
    <location>
        <begin position="53"/>
        <end position="683"/>
    </location>
</feature>
<feature type="transmembrane region" description="Helical" evidence="20">
    <location>
        <begin position="1435"/>
        <end position="1457"/>
    </location>
</feature>
<evidence type="ECO:0000256" key="6">
    <source>
        <dbReference type="ARBA" id="ARBA00022737"/>
    </source>
</evidence>
<evidence type="ECO:0000256" key="1">
    <source>
        <dbReference type="ARBA" id="ARBA00004166"/>
    </source>
</evidence>
<accession>A0A2K0TMB7</accession>
<dbReference type="CDD" id="cd15482">
    <property type="entry name" value="Sialidase_non-viral"/>
    <property type="match status" value="2"/>
</dbReference>
<dbReference type="GO" id="GO:0005829">
    <property type="term" value="C:cytosol"/>
    <property type="evidence" value="ECO:0007669"/>
    <property type="project" value="GOC"/>
</dbReference>
<evidence type="ECO:0000256" key="2">
    <source>
        <dbReference type="ARBA" id="ARBA00004488"/>
    </source>
</evidence>
<feature type="chain" id="PRO_5014360428" description="Vacuolar protein sorting/targeting protein 10" evidence="21">
    <location>
        <begin position="28"/>
        <end position="1515"/>
    </location>
</feature>
<dbReference type="SMART" id="SM00602">
    <property type="entry name" value="VPS10"/>
    <property type="match status" value="2"/>
</dbReference>
<keyword evidence="7" id="KW-0653">Protein transport</keyword>
<evidence type="ECO:0000256" key="11">
    <source>
        <dbReference type="ARBA" id="ARBA00023170"/>
    </source>
</evidence>
<dbReference type="FunFam" id="3.30.60.270:FF:000005">
    <property type="entry name" value="Sortilin"/>
    <property type="match status" value="2"/>
</dbReference>
<keyword evidence="12" id="KW-0325">Glycoprotein</keyword>
<keyword evidence="9" id="KW-0333">Golgi apparatus</keyword>
<dbReference type="InterPro" id="IPR031777">
    <property type="entry name" value="Sortilin_C"/>
</dbReference>
<comment type="function">
    <text evidence="13">Functions as a sorting receptor in the Golgi compartment required for the intracellular sorting and delivery of soluble vacuolar proteins, like carboxypeptidase Y (CPY) and proteinase A. Executes multiple rounds of sorting by cycling between the late Golgi and a prevacuolar endosome-like compartment.</text>
</comment>
<protein>
    <recommendedName>
        <fullName evidence="3">Vacuolar protein sorting/targeting protein 10</fullName>
    </recommendedName>
    <alternativeName>
        <fullName evidence="15">Carboxypeptidase Y receptor</fullName>
    </alternativeName>
    <alternativeName>
        <fullName evidence="14 16">Sortilin VPS10</fullName>
    </alternativeName>
    <alternativeName>
        <fullName evidence="17 18">Vacuolar carboxypeptidase Sorting receptor VPS10</fullName>
    </alternativeName>
</protein>
<dbReference type="PANTHER" id="PTHR12106:SF27">
    <property type="entry name" value="SORTILIN-RELATED RECEPTOR"/>
    <property type="match status" value="1"/>
</dbReference>
<keyword evidence="6" id="KW-0677">Repeat</keyword>
<organism evidence="23 24">
    <name type="scientific">Trichoderma gamsii</name>
    <dbReference type="NCBI Taxonomy" id="398673"/>
    <lineage>
        <taxon>Eukaryota</taxon>
        <taxon>Fungi</taxon>
        <taxon>Dikarya</taxon>
        <taxon>Ascomycota</taxon>
        <taxon>Pezizomycotina</taxon>
        <taxon>Sordariomycetes</taxon>
        <taxon>Hypocreomycetidae</taxon>
        <taxon>Hypocreales</taxon>
        <taxon>Hypocreaceae</taxon>
        <taxon>Trichoderma</taxon>
    </lineage>
</organism>
<evidence type="ECO:0000256" key="7">
    <source>
        <dbReference type="ARBA" id="ARBA00022927"/>
    </source>
</evidence>
<evidence type="ECO:0000313" key="23">
    <source>
        <dbReference type="EMBL" id="PNP46665.1"/>
    </source>
</evidence>
<evidence type="ECO:0000256" key="19">
    <source>
        <dbReference type="SAM" id="MobiDB-lite"/>
    </source>
</evidence>
<name>A0A2K0TMB7_9HYPO</name>
<feature type="signal peptide" evidence="21">
    <location>
        <begin position="1"/>
        <end position="27"/>
    </location>
</feature>
<dbReference type="GO" id="GO:0006623">
    <property type="term" value="P:protein targeting to vacuole"/>
    <property type="evidence" value="ECO:0007669"/>
    <property type="project" value="TreeGrafter"/>
</dbReference>
<evidence type="ECO:0000313" key="24">
    <source>
        <dbReference type="Proteomes" id="UP000236546"/>
    </source>
</evidence>
<evidence type="ECO:0000256" key="5">
    <source>
        <dbReference type="ARBA" id="ARBA00022692"/>
    </source>
</evidence>
<feature type="region of interest" description="Disordered" evidence="19">
    <location>
        <begin position="1492"/>
        <end position="1515"/>
    </location>
</feature>
<dbReference type="Pfam" id="PF15902">
    <property type="entry name" value="Sortilin-Vps10"/>
    <property type="match status" value="2"/>
</dbReference>
<reference evidence="23 24" key="1">
    <citation type="submission" date="2017-02" db="EMBL/GenBank/DDBJ databases">
        <title>Genomes of Trichoderma spp. with biocontrol activity.</title>
        <authorList>
            <person name="Gardiner D."/>
            <person name="Kazan K."/>
            <person name="Vos C."/>
            <person name="Harvey P."/>
        </authorList>
    </citation>
    <scope>NUCLEOTIDE SEQUENCE [LARGE SCALE GENOMIC DNA]</scope>
    <source>
        <strain evidence="23 24">A5MH</strain>
    </source>
</reference>
<feature type="domain" description="VPS10" evidence="22">
    <location>
        <begin position="741"/>
        <end position="1375"/>
    </location>
</feature>
<dbReference type="SUPFAM" id="SSF110296">
    <property type="entry name" value="Oligoxyloglucan reducing end-specific cellobiohydrolase"/>
    <property type="match status" value="2"/>
</dbReference>
<evidence type="ECO:0000256" key="9">
    <source>
        <dbReference type="ARBA" id="ARBA00023034"/>
    </source>
</evidence>
<gene>
    <name evidence="23" type="ORF">TGAMA5MH_01615</name>
</gene>
<keyword evidence="8 20" id="KW-1133">Transmembrane helix</keyword>
<keyword evidence="5 20" id="KW-0812">Transmembrane</keyword>
<evidence type="ECO:0000256" key="16">
    <source>
        <dbReference type="ARBA" id="ARBA00031902"/>
    </source>
</evidence>
<dbReference type="EMBL" id="MTYH01000014">
    <property type="protein sequence ID" value="PNP46665.1"/>
    <property type="molecule type" value="Genomic_DNA"/>
</dbReference>
<evidence type="ECO:0000259" key="22">
    <source>
        <dbReference type="SMART" id="SM00602"/>
    </source>
</evidence>
<dbReference type="PANTHER" id="PTHR12106">
    <property type="entry name" value="SORTILIN RELATED"/>
    <property type="match status" value="1"/>
</dbReference>
<dbReference type="Proteomes" id="UP000236546">
    <property type="component" value="Unassembled WGS sequence"/>
</dbReference>
<keyword evidence="10 20" id="KW-0472">Membrane</keyword>
<comment type="subcellular location">
    <subcellularLocation>
        <location evidence="1">Golgi apparatus</location>
        <location evidence="1">trans-Golgi network membrane</location>
        <topology evidence="1">Multi-pass membrane protein</topology>
    </subcellularLocation>
    <subcellularLocation>
        <location evidence="2">Prevacuolar compartment membrane</location>
        <topology evidence="2">Multi-pass membrane protein</topology>
    </subcellularLocation>
</comment>
<sequence length="1515" mass="169773">MMRLTARAAAPPWHFLLLSLLWVLALAKDAPKLSVTKFEHPPLGLSYFEDSDVVVFHDVDAGIIYRSNDAGANWAKIEAIPEGEALLLTTHPFESKSAFVLTMGKHHYKTDDQGKTWSKFETPVVASRFQHEILVFHADDPKRVIFNGMECDGIFCDEQAIYTTDGFKSVELLRAFTAGCWWAKQAPEFTTGDAELDKKRVLCIIKDPFSLFVEDQRLVISDDFFAVVDKEVQEFEPNIDMSKGVGGVANIAAVKSYILVATSSFQSDEMALYVTDDTLKWHRAMFPTSDNHDHSHQINQEAYTVLESTNYSIQIDVMTSSPSNPMGVLFTSNSNGTYFTENVPYTNRNNKGHVDFEKVQGIQGIFIVNVVDNGADVDKKGAEKKVVTQISFDDGRTFESIKAGDDRIHLHSVTELDNVGKVFTSPAPGLVMGNGNTGKSLGKFADANLYVSDNAGMTWKEALKGPHKYEFGDQGSILVAVKDSRKDDVSEFSYSLDHGEHWESVSLPDKLTIKPDLLTTTQDSTSLKFLLIGEKEKAFHMIAIDFGALDKRTCEDKDLEDWFARVDDDGKPTCIMGHKQTYRRRKKSADCFIKSDFKDPVASTEDCECTDADFECDYNFRRDPDDNKVCNKVGPIAAPEGTCKDKSDTFKGSSGWRLIPGNTCKRTKGDQKDDPVERKCDDITVPGVPGTPSSPANGEVTHKQFVFDETKLQDFQKIYLDRSDASASNDETIIVRPAEDEGNGRLKIESKIWITHDHGKTFKRILEGEKIHGIYPHLYLKDVVYFTIKDSDKVIYSIDRGQSFHSFKAPTELGDGLPLAFHPDKKDWLIWIGKTCDKIGGEQTCFKEASISIDRGDNWKTMLRFAEKCEFTGHSAYNFRPHKQVICLARAEENSDAKLAIITSDDFFQEDKFVYDGPVINFATMNEFIVVAGRDPETEDMHALASLDGKHFEKAHFPYNFHEGHENEYTVLDSSTHAINLFVRTEGGADREYGSVIKSNSNGTSYVLSAANVNCNEESYVDFEKIAGIEGVTLINVVSNAGKGEKTKDLQTKISHNDGSEWGYLAPPAKDVDGKSYQCSSSKGDESCALHLHHYTERDDKRKTFAAATAVGLVFGIGNVGPKLGNIKDSDTFMSTDGGISWKNVKKGSWSWQYGDQGSIIVLVQRYTSNNPVKTRYVSYSTDEGNTWKNLEFADSDVSVLDITTLRSGTSRNFLLWCKSGRNRLFSVNLDFTGLADKACEFTKSGDSDYYLWSPKHPLQDDDCLFGHVAKYLRKKTDRKCYNKQSLQRLYEHEDCACSRRDYECDFNFELDNHGQCQLVNGFTPITGAEWCDKYPNETSYYEPTGYRRVPLSTCSGGNELDKTSTEHPCKGHEDEFKKKHRTSGVVIFFAVIIPFALAGIMGWYVYRNWNGKFGQIRLGENSTTFDSDQPWVKYPIIAVSAVAAVVVSLPVMLSSLGRLATSSFGRYSQGNDRSWFSRGTRRFTTRDSFARGRGDYSALDDEGELLGEESDEEV</sequence>
<dbReference type="Pfam" id="PF15901">
    <property type="entry name" value="Sortilin_C"/>
    <property type="match status" value="2"/>
</dbReference>
<keyword evidence="11" id="KW-0675">Receptor</keyword>